<gene>
    <name evidence="2" type="ORF">ASJ35_03250</name>
    <name evidence="3" type="ORF">FYJ76_00605</name>
</gene>
<evidence type="ECO:0000313" key="5">
    <source>
        <dbReference type="Proteomes" id="UP000431913"/>
    </source>
</evidence>
<dbReference type="Pfam" id="PF01869">
    <property type="entry name" value="BcrAD_BadFG"/>
    <property type="match status" value="1"/>
</dbReference>
<evidence type="ECO:0000259" key="1">
    <source>
        <dbReference type="Pfam" id="PF01869"/>
    </source>
</evidence>
<dbReference type="InterPro" id="IPR052519">
    <property type="entry name" value="Euk-type_GlcNAc_Kinase"/>
</dbReference>
<comment type="caution">
    <text evidence="2">The sequence shown here is derived from an EMBL/GenBank/DDBJ whole genome shotgun (WGS) entry which is preliminary data.</text>
</comment>
<accession>A0A0W7TU27</accession>
<name>A0A0W7TU27_9FIRM</name>
<dbReference type="SUPFAM" id="SSF53067">
    <property type="entry name" value="Actin-like ATPase domain"/>
    <property type="match status" value="2"/>
</dbReference>
<dbReference type="InterPro" id="IPR002731">
    <property type="entry name" value="ATPase_BadF"/>
</dbReference>
<reference evidence="3 5" key="2">
    <citation type="submission" date="2019-08" db="EMBL/GenBank/DDBJ databases">
        <title>In-depth cultivation of the pig gut microbiome towards novel bacterial diversity and tailored functional studies.</title>
        <authorList>
            <person name="Wylensek D."/>
            <person name="Hitch T.C.A."/>
            <person name="Clavel T."/>
        </authorList>
    </citation>
    <scope>NUCLEOTIDE SEQUENCE [LARGE SCALE GENOMIC DNA]</scope>
    <source>
        <strain evidence="3 5">WCA3-601-WT-6J</strain>
    </source>
</reference>
<dbReference type="PANTHER" id="PTHR43190">
    <property type="entry name" value="N-ACETYL-D-GLUCOSAMINE KINASE"/>
    <property type="match status" value="1"/>
</dbReference>
<dbReference type="EMBL" id="LMUA01000003">
    <property type="protein sequence ID" value="KUE77308.1"/>
    <property type="molecule type" value="Genomic_DNA"/>
</dbReference>
<dbReference type="Proteomes" id="UP000053433">
    <property type="component" value="Unassembled WGS sequence"/>
</dbReference>
<evidence type="ECO:0000313" key="4">
    <source>
        <dbReference type="Proteomes" id="UP000053433"/>
    </source>
</evidence>
<dbReference type="AlphaFoldDB" id="A0A0W7TU27"/>
<dbReference type="PANTHER" id="PTHR43190:SF3">
    <property type="entry name" value="N-ACETYL-D-GLUCOSAMINE KINASE"/>
    <property type="match status" value="1"/>
</dbReference>
<reference evidence="2 4" key="1">
    <citation type="submission" date="2015-10" db="EMBL/GenBank/DDBJ databases">
        <title>A novel member of the family Ruminococcaceae isolated from human faeces.</title>
        <authorList>
            <person name="Shkoporov A.N."/>
            <person name="Chaplin A.V."/>
            <person name="Motuzova O.V."/>
            <person name="Kafarskaia L.I."/>
            <person name="Efimov B.A."/>
        </authorList>
    </citation>
    <scope>NUCLEOTIDE SEQUENCE [LARGE SCALE GENOMIC DNA]</scope>
    <source>
        <strain evidence="2 4">668</strain>
    </source>
</reference>
<proteinExistence type="predicted"/>
<evidence type="ECO:0000313" key="3">
    <source>
        <dbReference type="EMBL" id="MST90444.1"/>
    </source>
</evidence>
<sequence>MSGEEKMPDMRYAAGMDGGGTKTVLEARAPDGRVLLRERFGPLNLNSAAAQAVRETMQGCTDALARLPGGLEACAALCVGSAGVSNPQARALLEQMLRRCGYRGALLLTGDQETALAGALGAPCGMVLIAGTGSICFGRDAAGKTARSGGYGHKIDDEGSGYALGRDALAAVVRAQDGRGPRTLLTDLVFAQLKVVDVGGLVQFTYDPQTDKKQIAALAPLVARAYEAGDEAAKTVVEKACRELALLVEPVARALHMEDGVLALTGSILLRDKAVREGTAALLRMRFPGMRLAEPKSDAAAGAALLALETLNTEKGENKNA</sequence>
<dbReference type="InterPro" id="IPR043129">
    <property type="entry name" value="ATPase_NBD"/>
</dbReference>
<dbReference type="Gene3D" id="3.30.420.40">
    <property type="match status" value="2"/>
</dbReference>
<dbReference type="EMBL" id="VUNJ01000001">
    <property type="protein sequence ID" value="MST90444.1"/>
    <property type="molecule type" value="Genomic_DNA"/>
</dbReference>
<dbReference type="Proteomes" id="UP000431913">
    <property type="component" value="Unassembled WGS sequence"/>
</dbReference>
<evidence type="ECO:0000313" key="2">
    <source>
        <dbReference type="EMBL" id="KUE77308.1"/>
    </source>
</evidence>
<organism evidence="2 4">
    <name type="scientific">Ruthenibacterium lactatiformans</name>
    <dbReference type="NCBI Taxonomy" id="1550024"/>
    <lineage>
        <taxon>Bacteria</taxon>
        <taxon>Bacillati</taxon>
        <taxon>Bacillota</taxon>
        <taxon>Clostridia</taxon>
        <taxon>Eubacteriales</taxon>
        <taxon>Oscillospiraceae</taxon>
        <taxon>Ruthenibacterium</taxon>
    </lineage>
</organism>
<protein>
    <submittedName>
        <fullName evidence="3">ATPase</fullName>
    </submittedName>
</protein>
<feature type="domain" description="ATPase BadF/BadG/BcrA/BcrD type" evidence="1">
    <location>
        <begin position="15"/>
        <end position="307"/>
    </location>
</feature>